<dbReference type="Gene3D" id="3.40.50.410">
    <property type="entry name" value="von Willebrand factor, type A domain"/>
    <property type="match status" value="1"/>
</dbReference>
<feature type="domain" description="VWFA" evidence="2">
    <location>
        <begin position="323"/>
        <end position="501"/>
    </location>
</feature>
<dbReference type="EMBL" id="JBEPSH010000003">
    <property type="protein sequence ID" value="MET4576683.1"/>
    <property type="molecule type" value="Genomic_DNA"/>
</dbReference>
<gene>
    <name evidence="4" type="ORF">ABIE13_001792</name>
</gene>
<evidence type="ECO:0000313" key="5">
    <source>
        <dbReference type="Proteomes" id="UP001549320"/>
    </source>
</evidence>
<dbReference type="RefSeq" id="WP_354442748.1">
    <property type="nucleotide sequence ID" value="NZ_JBEPSH010000003.1"/>
</dbReference>
<dbReference type="PROSITE" id="PS51468">
    <property type="entry name" value="VIT"/>
    <property type="match status" value="1"/>
</dbReference>
<keyword evidence="1" id="KW-0732">Signal</keyword>
<proteinExistence type="predicted"/>
<dbReference type="InterPro" id="IPR013694">
    <property type="entry name" value="VIT"/>
</dbReference>
<feature type="domain" description="VIT" evidence="3">
    <location>
        <begin position="48"/>
        <end position="176"/>
    </location>
</feature>
<protein>
    <submittedName>
        <fullName evidence="4">Ca-activated chloride channel family protein</fullName>
    </submittedName>
</protein>
<feature type="chain" id="PRO_5047261877" evidence="1">
    <location>
        <begin position="38"/>
        <end position="693"/>
    </location>
</feature>
<evidence type="ECO:0000313" key="4">
    <source>
        <dbReference type="EMBL" id="MET4576683.1"/>
    </source>
</evidence>
<dbReference type="InterPro" id="IPR002035">
    <property type="entry name" value="VWF_A"/>
</dbReference>
<evidence type="ECO:0000256" key="1">
    <source>
        <dbReference type="SAM" id="SignalP"/>
    </source>
</evidence>
<evidence type="ECO:0000259" key="2">
    <source>
        <dbReference type="PROSITE" id="PS50234"/>
    </source>
</evidence>
<sequence length="693" mass="74525">MINPAHLIQSASATVAKRLTWGLAFTAFVLLAPSARAQADAPAKSESPYFFVQGSQAGVEALPLKRTDVKVNISGVIADVVVTQTYKNEGTTPIEAKYIFPGSTRAAVDGLNIRVGERLVVAQIREKQQAKVEYDAAKREGKTTALLEQHRPNVFQMNVANILPGDDVQVELRYNELVVPEDGQYQFVFPTVVGPRYAGAGASVDAVAQGFPAQPVLRQNQSNPSAFDLKVNLTSPIGIQEVRSPSHAIDTEMNGQRASVQLAGSASRGVSKSNNRDFILDYRLAGAQIQSGVLLQRGEKENFFIAMVQPPKAVPQAAITARDYVFVVDISGSMHGFPLDTTKALMRQLLGNLKASDTFNVMLFSGSNRFLAPQSVPATPANVNAAIRTIEQMGGGGSTELLPALRRVYAQPKPADLSRTVVVVTDGYVTVESEAFALVRKQLGQANVFAFGIGSSVNRHLMEGLARAGMGEPFIVTNPSEAKAQAERFRRMIESPVLTSVKARFEGLDVYDVEPPVLPDVLAERPVLVFGKWRESSQSTQPKLVIEGHAAGGQYQQALPIDLQVSDNSTTALRYLWARHRIAALSDEEALTGGDAQKAAITRLGLDYNLLTQYTSFIAVDKVVRNPGGQGATANQPSAMPEGVSDLAVGEASALGADVSSTPEPETWAAMLVVMAVLGAQMARRRQRRTFTG</sequence>
<keyword evidence="5" id="KW-1185">Reference proteome</keyword>
<dbReference type="Proteomes" id="UP001549320">
    <property type="component" value="Unassembled WGS sequence"/>
</dbReference>
<organism evidence="4 5">
    <name type="scientific">Ottowia thiooxydans</name>
    <dbReference type="NCBI Taxonomy" id="219182"/>
    <lineage>
        <taxon>Bacteria</taxon>
        <taxon>Pseudomonadati</taxon>
        <taxon>Pseudomonadota</taxon>
        <taxon>Betaproteobacteria</taxon>
        <taxon>Burkholderiales</taxon>
        <taxon>Comamonadaceae</taxon>
        <taxon>Ottowia</taxon>
    </lineage>
</organism>
<accession>A0ABV2Q6M5</accession>
<dbReference type="PANTHER" id="PTHR45737:SF6">
    <property type="entry name" value="VON WILLEBRAND FACTOR A DOMAIN-CONTAINING PROTEIN 5A"/>
    <property type="match status" value="1"/>
</dbReference>
<dbReference type="PROSITE" id="PS50234">
    <property type="entry name" value="VWFA"/>
    <property type="match status" value="1"/>
</dbReference>
<name>A0ABV2Q6M5_9BURK</name>
<dbReference type="InterPro" id="IPR036465">
    <property type="entry name" value="vWFA_dom_sf"/>
</dbReference>
<feature type="signal peptide" evidence="1">
    <location>
        <begin position="1"/>
        <end position="37"/>
    </location>
</feature>
<dbReference type="PANTHER" id="PTHR45737">
    <property type="entry name" value="VON WILLEBRAND FACTOR A DOMAIN-CONTAINING PROTEIN 5A"/>
    <property type="match status" value="1"/>
</dbReference>
<dbReference type="SMART" id="SM00327">
    <property type="entry name" value="VWA"/>
    <property type="match status" value="1"/>
</dbReference>
<dbReference type="Pfam" id="PF08487">
    <property type="entry name" value="VIT"/>
    <property type="match status" value="1"/>
</dbReference>
<reference evidence="4 5" key="1">
    <citation type="submission" date="2024-06" db="EMBL/GenBank/DDBJ databases">
        <title>Sorghum-associated microbial communities from plants grown in Nebraska, USA.</title>
        <authorList>
            <person name="Schachtman D."/>
        </authorList>
    </citation>
    <scope>NUCLEOTIDE SEQUENCE [LARGE SCALE GENOMIC DNA]</scope>
    <source>
        <strain evidence="4 5">2709</strain>
    </source>
</reference>
<evidence type="ECO:0000259" key="3">
    <source>
        <dbReference type="PROSITE" id="PS51468"/>
    </source>
</evidence>
<comment type="caution">
    <text evidence="4">The sequence shown here is derived from an EMBL/GenBank/DDBJ whole genome shotgun (WGS) entry which is preliminary data.</text>
</comment>
<dbReference type="SMART" id="SM00609">
    <property type="entry name" value="VIT"/>
    <property type="match status" value="1"/>
</dbReference>
<dbReference type="Pfam" id="PF13768">
    <property type="entry name" value="VWA_3"/>
    <property type="match status" value="1"/>
</dbReference>
<dbReference type="SUPFAM" id="SSF53300">
    <property type="entry name" value="vWA-like"/>
    <property type="match status" value="1"/>
</dbReference>